<reference evidence="1" key="1">
    <citation type="submission" date="2020-05" db="EMBL/GenBank/DDBJ databases">
        <title>Mycena genomes resolve the evolution of fungal bioluminescence.</title>
        <authorList>
            <person name="Tsai I.J."/>
        </authorList>
    </citation>
    <scope>NUCLEOTIDE SEQUENCE</scope>
    <source>
        <strain evidence="1">171206Taipei</strain>
    </source>
</reference>
<accession>A0A8H6S371</accession>
<gene>
    <name evidence="1" type="ORF">MIND_01285100</name>
</gene>
<sequence>MIRITSRCLCPPSRFASTSSMQMDESPFKTMLNTNTVPSDAECDAIHAFLASHTTKLAELDAETARLRNLLNTVVLERNHLQDFVDAHKALVSPMRRVPEDILRLVFLKTLPEDRGAAMHPSEGPLLLSRVCRYWRDLALATPQLWSSIHIVVPHHSESDRVQQVVTSLARWLERGGAAPLDVSLHRSRPQWRGDLHVSAELQMDAGSGPGPFPLFSALLAASPRWRDMKLLLHYFNDQQALTVLQAHDVPQLRTIDLLPIHHVQLPFLATPSLRHLTTEGRMPLFPENIAWHNLVSLDIQAMYSMDQPAPAVFPFPFLPHCVSLERLAVSIAGGNPLIPGGVDAFALPRLTTLDIGVFDVSVNVSPAIALISTPMLHTVEIAQSLFTPDILRHMSHIRHLVLSIHDMPTEMLTTALRLVPGLERLRLIGEPTRPADPLPGFGFPHLRQDPDYLAQLLPGPEGAVCPALRHLELANVRYAADTLVIRLLRARTVDVLPGAGIARLTEFSCNFSRGPGLDIRAALADCSGLKLRTTYHHVHQWPGYSALEGTERDPALSEGSFSVDDRDTIWWDMP</sequence>
<keyword evidence="2" id="KW-1185">Reference proteome</keyword>
<dbReference type="AlphaFoldDB" id="A0A8H6S371"/>
<dbReference type="OrthoDB" id="3063971at2759"/>
<dbReference type="Proteomes" id="UP000636479">
    <property type="component" value="Unassembled WGS sequence"/>
</dbReference>
<dbReference type="SUPFAM" id="SSF52047">
    <property type="entry name" value="RNI-like"/>
    <property type="match status" value="1"/>
</dbReference>
<dbReference type="Gene3D" id="3.80.10.10">
    <property type="entry name" value="Ribonuclease Inhibitor"/>
    <property type="match status" value="1"/>
</dbReference>
<dbReference type="RefSeq" id="XP_037214527.1">
    <property type="nucleotide sequence ID" value="XM_037369321.1"/>
</dbReference>
<dbReference type="EMBL" id="JACAZF010000013">
    <property type="protein sequence ID" value="KAF7291405.1"/>
    <property type="molecule type" value="Genomic_DNA"/>
</dbReference>
<name>A0A8H6S371_9AGAR</name>
<proteinExistence type="predicted"/>
<protein>
    <submittedName>
        <fullName evidence="1">F-box domain-containing protein</fullName>
    </submittedName>
</protein>
<dbReference type="InterPro" id="IPR032675">
    <property type="entry name" value="LRR_dom_sf"/>
</dbReference>
<organism evidence="1 2">
    <name type="scientific">Mycena indigotica</name>
    <dbReference type="NCBI Taxonomy" id="2126181"/>
    <lineage>
        <taxon>Eukaryota</taxon>
        <taxon>Fungi</taxon>
        <taxon>Dikarya</taxon>
        <taxon>Basidiomycota</taxon>
        <taxon>Agaricomycotina</taxon>
        <taxon>Agaricomycetes</taxon>
        <taxon>Agaricomycetidae</taxon>
        <taxon>Agaricales</taxon>
        <taxon>Marasmiineae</taxon>
        <taxon>Mycenaceae</taxon>
        <taxon>Mycena</taxon>
    </lineage>
</organism>
<evidence type="ECO:0000313" key="1">
    <source>
        <dbReference type="EMBL" id="KAF7291405.1"/>
    </source>
</evidence>
<dbReference type="GeneID" id="59351837"/>
<comment type="caution">
    <text evidence="1">The sequence shown here is derived from an EMBL/GenBank/DDBJ whole genome shotgun (WGS) entry which is preliminary data.</text>
</comment>
<evidence type="ECO:0000313" key="2">
    <source>
        <dbReference type="Proteomes" id="UP000636479"/>
    </source>
</evidence>